<dbReference type="EMBL" id="JAECZO010000037">
    <property type="protein sequence ID" value="KAK7194487.1"/>
    <property type="molecule type" value="Genomic_DNA"/>
</dbReference>
<feature type="compositionally biased region" description="Basic and acidic residues" evidence="1">
    <location>
        <begin position="564"/>
        <end position="584"/>
    </location>
</feature>
<evidence type="ECO:0000313" key="4">
    <source>
        <dbReference type="Proteomes" id="UP001430356"/>
    </source>
</evidence>
<dbReference type="InterPro" id="IPR045121">
    <property type="entry name" value="CoAse"/>
</dbReference>
<feature type="domain" description="Nudix hydrolase" evidence="2">
    <location>
        <begin position="106"/>
        <end position="250"/>
    </location>
</feature>
<feature type="region of interest" description="Disordered" evidence="1">
    <location>
        <begin position="360"/>
        <end position="382"/>
    </location>
</feature>
<dbReference type="PANTHER" id="PTHR12992:SF44">
    <property type="entry name" value="NUDIX HYDROLASE DOMAIN-CONTAINING PROTEIN"/>
    <property type="match status" value="1"/>
</dbReference>
<name>A0AAW0EMG2_9TRYP</name>
<evidence type="ECO:0000259" key="2">
    <source>
        <dbReference type="PROSITE" id="PS51462"/>
    </source>
</evidence>
<keyword evidence="4" id="KW-1185">Reference proteome</keyword>
<dbReference type="Gene3D" id="3.90.79.10">
    <property type="entry name" value="Nucleoside Triphosphate Pyrophosphohydrolase"/>
    <property type="match status" value="1"/>
</dbReference>
<dbReference type="PANTHER" id="PTHR12992">
    <property type="entry name" value="NUDIX HYDROLASE"/>
    <property type="match status" value="1"/>
</dbReference>
<keyword evidence="3" id="KW-0378">Hydrolase</keyword>
<organism evidence="3 4">
    <name type="scientific">Novymonas esmeraldas</name>
    <dbReference type="NCBI Taxonomy" id="1808958"/>
    <lineage>
        <taxon>Eukaryota</taxon>
        <taxon>Discoba</taxon>
        <taxon>Euglenozoa</taxon>
        <taxon>Kinetoplastea</taxon>
        <taxon>Metakinetoplastina</taxon>
        <taxon>Trypanosomatida</taxon>
        <taxon>Trypanosomatidae</taxon>
        <taxon>Novymonas</taxon>
    </lineage>
</organism>
<feature type="compositionally biased region" description="Polar residues" evidence="1">
    <location>
        <begin position="360"/>
        <end position="369"/>
    </location>
</feature>
<feature type="region of interest" description="Disordered" evidence="1">
    <location>
        <begin position="475"/>
        <end position="498"/>
    </location>
</feature>
<protein>
    <submittedName>
        <fullName evidence="3">NUDIX family hydrolase</fullName>
    </submittedName>
</protein>
<dbReference type="GO" id="GO:0010945">
    <property type="term" value="F:coenzyme A diphosphatase activity"/>
    <property type="evidence" value="ECO:0007669"/>
    <property type="project" value="InterPro"/>
</dbReference>
<dbReference type="CDD" id="cd03426">
    <property type="entry name" value="NUDIX_CoAse_Nudt7"/>
    <property type="match status" value="1"/>
</dbReference>
<evidence type="ECO:0000256" key="1">
    <source>
        <dbReference type="SAM" id="MobiDB-lite"/>
    </source>
</evidence>
<dbReference type="SUPFAM" id="SSF55811">
    <property type="entry name" value="Nudix"/>
    <property type="match status" value="1"/>
</dbReference>
<dbReference type="AlphaFoldDB" id="A0AAW0EMG2"/>
<dbReference type="Proteomes" id="UP001430356">
    <property type="component" value="Unassembled WGS sequence"/>
</dbReference>
<comment type="caution">
    <text evidence="3">The sequence shown here is derived from an EMBL/GenBank/DDBJ whole genome shotgun (WGS) entry which is preliminary data.</text>
</comment>
<dbReference type="Pfam" id="PF00293">
    <property type="entry name" value="NUDIX"/>
    <property type="match status" value="1"/>
</dbReference>
<feature type="region of interest" description="Disordered" evidence="1">
    <location>
        <begin position="559"/>
        <end position="584"/>
    </location>
</feature>
<evidence type="ECO:0000313" key="3">
    <source>
        <dbReference type="EMBL" id="KAK7194487.1"/>
    </source>
</evidence>
<accession>A0AAW0EMG2</accession>
<dbReference type="InterPro" id="IPR015797">
    <property type="entry name" value="NUDIX_hydrolase-like_dom_sf"/>
</dbReference>
<proteinExistence type="predicted"/>
<reference evidence="3 4" key="1">
    <citation type="journal article" date="2021" name="MBio">
        <title>A New Model Trypanosomatid, Novymonas esmeraldas: Genomic Perception of Its 'Candidatus Pandoraea novymonadis' Endosymbiont.</title>
        <authorList>
            <person name="Zakharova A."/>
            <person name="Saura A."/>
            <person name="Butenko A."/>
            <person name="Podesvova L."/>
            <person name="Warmusova S."/>
            <person name="Kostygov A.Y."/>
            <person name="Nenarokova A."/>
            <person name="Lukes J."/>
            <person name="Opperdoes F.R."/>
            <person name="Yurchenko V."/>
        </authorList>
    </citation>
    <scope>NUCLEOTIDE SEQUENCE [LARGE SCALE GENOMIC DNA]</scope>
    <source>
        <strain evidence="3 4">E262AT.01</strain>
    </source>
</reference>
<gene>
    <name evidence="3" type="ORF">NESM_000365500</name>
</gene>
<dbReference type="PROSITE" id="PS51462">
    <property type="entry name" value="NUDIX"/>
    <property type="match status" value="1"/>
</dbReference>
<sequence length="620" mass="67465">MPRGIPGADLAFLTHVTRRLTEQRLHAYRPASRRSAAALVLRFDEETQQTLTAAVHAFRVATAQTGTCDGGGDRSGSSASLWTSANVDALAFLESLAARHGVQCDGRRADDVVDADAPSSLQLLVLRRAHVCESRWSGHVCFPGGRRDPEDRDDWNTVCREAEESLGLPLRRRTDFWCLGRLPDCQLRSRVMDGRGLAQARFVFLHVGAMTPTVTFATHEVESARWVPLRELTAARVQRGRVVHPLHSFLRPQDADARLLLGELFPNTFLSFPSVPLPPSPSSGGVVAASWPVWGLTLRSTNELLALDNRQPFDWPLVESNSRVLQYAVLFPFHGYYELLYQFYWWRAWVLARVRLGSSDGSGTQASTEPQPQRQRQRQRQRHAVLHGSAMERRYAVLPASADAVLFAAPEVPTAEHVVSVVAVVVVVVLAMYGAAAAIASVCAAVGAALGLEAALEREAQRRAYYDTIAPSSVARPARHTTPAPVSGARDSPRPPLHTRSAVADEVALTAALDQHDGGDDTVAEPRLRVEGRTPAPTLPSASPTPALVSADAAEEGLLVTPSLERDRRGTPAPSHRADVDRAARPTLPAAAWVEGSGEGEEDELTAILRRYRPTPADAR</sequence>
<dbReference type="InterPro" id="IPR000086">
    <property type="entry name" value="NUDIX_hydrolase_dom"/>
</dbReference>